<dbReference type="AlphaFoldDB" id="A0A1S7TWV1"/>
<protein>
    <submittedName>
        <fullName evidence="1">Uncharacterized protein</fullName>
    </submittedName>
</protein>
<organism evidence="1 2">
    <name type="scientific">Agrobacterium deltaense NCPPB 1641</name>
    <dbReference type="NCBI Taxonomy" id="1183425"/>
    <lineage>
        <taxon>Bacteria</taxon>
        <taxon>Pseudomonadati</taxon>
        <taxon>Pseudomonadota</taxon>
        <taxon>Alphaproteobacteria</taxon>
        <taxon>Hyphomicrobiales</taxon>
        <taxon>Rhizobiaceae</taxon>
        <taxon>Rhizobium/Agrobacterium group</taxon>
        <taxon>Agrobacterium</taxon>
    </lineage>
</organism>
<proteinExistence type="predicted"/>
<name>A0A1S7TWV1_9HYPH</name>
<gene>
    <name evidence="1" type="ORF">AGR7A_Lc120378</name>
</gene>
<sequence>MIGMPKRVSINILRIFGKRQNTNAF</sequence>
<accession>A0A1S7TWV1</accession>
<keyword evidence="2" id="KW-1185">Reference proteome</keyword>
<reference evidence="1" key="1">
    <citation type="submission" date="2016-01" db="EMBL/GenBank/DDBJ databases">
        <authorList>
            <person name="Regsiter A."/>
            <person name="william w."/>
        </authorList>
    </citation>
    <scope>NUCLEOTIDE SEQUENCE</scope>
    <source>
        <strain evidence="1">NCPPB 1641</strain>
    </source>
</reference>
<dbReference type="Proteomes" id="UP000192140">
    <property type="component" value="Unassembled WGS sequence"/>
</dbReference>
<evidence type="ECO:0000313" key="1">
    <source>
        <dbReference type="EMBL" id="CVI59063.1"/>
    </source>
</evidence>
<comment type="caution">
    <text evidence="1">The sequence shown here is derived from an EMBL/GenBank/DDBJ whole genome shotgun (WGS) entry which is preliminary data.</text>
</comment>
<evidence type="ECO:0000313" key="2">
    <source>
        <dbReference type="Proteomes" id="UP000192140"/>
    </source>
</evidence>
<dbReference type="EMBL" id="FCNP01000033">
    <property type="protein sequence ID" value="CVI59063.1"/>
    <property type="molecule type" value="Genomic_DNA"/>
</dbReference>